<protein>
    <submittedName>
        <fullName evidence="1">Uncharacterized protein</fullName>
    </submittedName>
</protein>
<dbReference type="Proteomes" id="UP000055047">
    <property type="component" value="Unassembled WGS sequence"/>
</dbReference>
<proteinExistence type="predicted"/>
<accession>A0A098EGP5</accession>
<organism evidence="1 2">
    <name type="scientific">Anaplasma phagocytophilum</name>
    <name type="common">Ehrlichia phagocytophila</name>
    <dbReference type="NCBI Taxonomy" id="948"/>
    <lineage>
        <taxon>Bacteria</taxon>
        <taxon>Pseudomonadati</taxon>
        <taxon>Pseudomonadota</taxon>
        <taxon>Alphaproteobacteria</taxon>
        <taxon>Rickettsiales</taxon>
        <taxon>Anaplasmataceae</taxon>
        <taxon>Anaplasma</taxon>
        <taxon>phagocytophilum group</taxon>
    </lineage>
</organism>
<evidence type="ECO:0000313" key="2">
    <source>
        <dbReference type="Proteomes" id="UP000055047"/>
    </source>
</evidence>
<name>A0A098EGP5_ANAPH</name>
<gene>
    <name evidence="1" type="ORF">ANAPHAGO_00652</name>
</gene>
<evidence type="ECO:0000313" key="1">
    <source>
        <dbReference type="EMBL" id="CEG20471.1"/>
    </source>
</evidence>
<sequence length="26" mass="2964">MNIDKSDDRNLSIYAFGNTDSDLVLF</sequence>
<reference evidence="1 2" key="1">
    <citation type="submission" date="2014-09" db="EMBL/GenBank/DDBJ databases">
        <authorList>
            <person name="Loux Valentin"/>
            <person name="Dugat Thibaut"/>
        </authorList>
    </citation>
    <scope>NUCLEOTIDE SEQUENCE [LARGE SCALE GENOMIC DNA]</scope>
    <source>
        <strain evidence="1 2">BOV-10_179</strain>
    </source>
</reference>
<dbReference type="AlphaFoldDB" id="A0A098EGP5"/>
<dbReference type="EMBL" id="CCXQ01000016">
    <property type="protein sequence ID" value="CEG20471.1"/>
    <property type="molecule type" value="Genomic_DNA"/>
</dbReference>